<feature type="binding site" evidence="12">
    <location>
        <begin position="11"/>
        <end position="13"/>
    </location>
    <ligand>
        <name>substrate</name>
    </ligand>
</feature>
<evidence type="ECO:0000256" key="10">
    <source>
        <dbReference type="ARBA" id="ARBA00022958"/>
    </source>
</evidence>
<keyword evidence="5 12" id="KW-0479">Metal-binding</keyword>
<feature type="active site" description="Proton acceptor" evidence="12">
    <location>
        <position position="250"/>
    </location>
</feature>
<dbReference type="InterPro" id="IPR029056">
    <property type="entry name" value="Ribokinase-like"/>
</dbReference>
<comment type="activity regulation">
    <text evidence="12">Activated by a monovalent cation that binds near, but not in, the active site. The most likely occupant of the site in vivo is potassium. Ion binding induces a conformational change that may alter substrate affinity.</text>
</comment>
<dbReference type="EC" id="2.7.1.15" evidence="2 12"/>
<dbReference type="InterPro" id="IPR011611">
    <property type="entry name" value="PfkB_dom"/>
</dbReference>
<feature type="binding site" evidence="12">
    <location>
        <position position="246"/>
    </location>
    <ligand>
        <name>K(+)</name>
        <dbReference type="ChEBI" id="CHEBI:29103"/>
    </ligand>
</feature>
<comment type="subunit">
    <text evidence="12">Homodimer.</text>
</comment>
<feature type="binding site" evidence="12">
    <location>
        <position position="283"/>
    </location>
    <ligand>
        <name>K(+)</name>
        <dbReference type="ChEBI" id="CHEBI:29103"/>
    </ligand>
</feature>
<reference evidence="14 15" key="1">
    <citation type="submission" date="2024-11" db="EMBL/GenBank/DDBJ databases">
        <authorList>
            <person name="Heng Y.C."/>
            <person name="Lim A.C.H."/>
            <person name="Lee J.K.Y."/>
            <person name="Kittelmann S."/>
        </authorList>
    </citation>
    <scope>NUCLEOTIDE SEQUENCE [LARGE SCALE GENOMIC DNA]</scope>
    <source>
        <strain evidence="14 15">WILCCON 0202</strain>
    </source>
</reference>
<dbReference type="PANTHER" id="PTHR10584">
    <property type="entry name" value="SUGAR KINASE"/>
    <property type="match status" value="1"/>
</dbReference>
<comment type="similarity">
    <text evidence="12">Belongs to the carbohydrate kinase PfkB family. Ribokinase subfamily.</text>
</comment>
<dbReference type="PRINTS" id="PR00990">
    <property type="entry name" value="RIBOKINASE"/>
</dbReference>
<dbReference type="CDD" id="cd01174">
    <property type="entry name" value="ribokinase"/>
    <property type="match status" value="1"/>
</dbReference>
<feature type="binding site" evidence="12">
    <location>
        <position position="285"/>
    </location>
    <ligand>
        <name>K(+)</name>
        <dbReference type="ChEBI" id="CHEBI:29103"/>
    </ligand>
</feature>
<evidence type="ECO:0000256" key="7">
    <source>
        <dbReference type="ARBA" id="ARBA00022777"/>
    </source>
</evidence>
<dbReference type="Pfam" id="PF00294">
    <property type="entry name" value="PfkB"/>
    <property type="match status" value="1"/>
</dbReference>
<gene>
    <name evidence="12 14" type="primary">rbsK</name>
    <name evidence="14" type="ORF">ACJDUH_12335</name>
</gene>
<dbReference type="InterPro" id="IPR002173">
    <property type="entry name" value="Carboh/pur_kinase_PfkB_CS"/>
</dbReference>
<comment type="subcellular location">
    <subcellularLocation>
        <location evidence="12">Cytoplasm</location>
    </subcellularLocation>
</comment>
<comment type="caution">
    <text evidence="12">Lacks conserved residue(s) required for the propagation of feature annotation.</text>
</comment>
<feature type="domain" description="Carbohydrate kinase PfkB" evidence="13">
    <location>
        <begin position="1"/>
        <end position="292"/>
    </location>
</feature>
<dbReference type="GO" id="GO:0004747">
    <property type="term" value="F:ribokinase activity"/>
    <property type="evidence" value="ECO:0007669"/>
    <property type="project" value="UniProtKB-EC"/>
</dbReference>
<keyword evidence="6 12" id="KW-0547">Nucleotide-binding</keyword>
<dbReference type="PROSITE" id="PS00583">
    <property type="entry name" value="PFKB_KINASES_1"/>
    <property type="match status" value="1"/>
</dbReference>
<keyword evidence="8 12" id="KW-0067">ATP-binding</keyword>
<dbReference type="Gene3D" id="3.40.1190.20">
    <property type="match status" value="1"/>
</dbReference>
<dbReference type="HAMAP" id="MF_01987">
    <property type="entry name" value="Ribokinase"/>
    <property type="match status" value="1"/>
</dbReference>
<evidence type="ECO:0000256" key="11">
    <source>
        <dbReference type="ARBA" id="ARBA00023277"/>
    </source>
</evidence>
<protein>
    <recommendedName>
        <fullName evidence="3 12">Ribokinase</fullName>
        <shortName evidence="12">RK</shortName>
        <ecNumber evidence="2 12">2.7.1.15</ecNumber>
    </recommendedName>
</protein>
<keyword evidence="12" id="KW-0963">Cytoplasm</keyword>
<comment type="catalytic activity">
    <reaction evidence="12">
        <text>D-ribose + ATP = D-ribose 5-phosphate + ADP + H(+)</text>
        <dbReference type="Rhea" id="RHEA:13697"/>
        <dbReference type="ChEBI" id="CHEBI:15378"/>
        <dbReference type="ChEBI" id="CHEBI:30616"/>
        <dbReference type="ChEBI" id="CHEBI:47013"/>
        <dbReference type="ChEBI" id="CHEBI:78346"/>
        <dbReference type="ChEBI" id="CHEBI:456216"/>
        <dbReference type="EC" id="2.7.1.15"/>
    </reaction>
</comment>
<dbReference type="RefSeq" id="WP_406765502.1">
    <property type="nucleotide sequence ID" value="NZ_JBJHZY010000002.1"/>
</dbReference>
<evidence type="ECO:0000256" key="9">
    <source>
        <dbReference type="ARBA" id="ARBA00022842"/>
    </source>
</evidence>
<feature type="binding site" evidence="12">
    <location>
        <begin position="249"/>
        <end position="250"/>
    </location>
    <ligand>
        <name>ATP</name>
        <dbReference type="ChEBI" id="CHEBI:30616"/>
    </ligand>
</feature>
<organism evidence="14 15">
    <name type="scientific">Candidatus Clostridium radicumherbarum</name>
    <dbReference type="NCBI Taxonomy" id="3381662"/>
    <lineage>
        <taxon>Bacteria</taxon>
        <taxon>Bacillati</taxon>
        <taxon>Bacillota</taxon>
        <taxon>Clostridia</taxon>
        <taxon>Eubacteriales</taxon>
        <taxon>Clostridiaceae</taxon>
        <taxon>Clostridium</taxon>
    </lineage>
</organism>
<evidence type="ECO:0000256" key="5">
    <source>
        <dbReference type="ARBA" id="ARBA00022723"/>
    </source>
</evidence>
<proteinExistence type="inferred from homology"/>
<feature type="binding site" evidence="12">
    <location>
        <position position="289"/>
    </location>
    <ligand>
        <name>K(+)</name>
        <dbReference type="ChEBI" id="CHEBI:29103"/>
    </ligand>
</feature>
<feature type="binding site" evidence="12">
    <location>
        <position position="244"/>
    </location>
    <ligand>
        <name>K(+)</name>
        <dbReference type="ChEBI" id="CHEBI:29103"/>
    </ligand>
</feature>
<evidence type="ECO:0000256" key="8">
    <source>
        <dbReference type="ARBA" id="ARBA00022840"/>
    </source>
</evidence>
<comment type="function">
    <text evidence="12">Catalyzes the phosphorylation of ribose at O-5 in a reaction requiring ATP and magnesium. The resulting D-ribose-5-phosphate can then be used either for sythesis of nucleotides, histidine, and tryptophan, or as a component of the pentose phosphate pathway.</text>
</comment>
<sequence>MNNVLVIGSINYDTSIVVDRIPVSGETIKSTKIEYHYGGKGANQAVASSKSGTTTYLIGALGDDAEGAELKQSLINSSVNINGIIEKKALVTGQAFITVAENGDNAIIVVPGANDNLSIEDISKNKYLFKEAKVLLIQLEIPMKTVEYSLKVAKEMGLITILNPAPAAHISLDLYKYIDILTPNEKELDILVGMDESKSYSEKAMTLIDKGVKSVIVTLGEKGAVEINKEYIKSYSSFKSKVIDTTGAGDCFNGYLASSLAQGKTIEEAIIYANKGASLSVTKKGAQNSIPTKEEVETYFREV</sequence>
<comment type="cofactor">
    <cofactor evidence="12">
        <name>Mg(2+)</name>
        <dbReference type="ChEBI" id="CHEBI:18420"/>
    </cofactor>
    <text evidence="12">Requires a divalent cation, most likely magnesium in vivo, as an electrophilic catalyst to aid phosphoryl group transfer. It is the chelate of the metal and the nucleotide that is the actual substrate.</text>
</comment>
<keyword evidence="11 12" id="KW-0119">Carbohydrate metabolism</keyword>
<dbReference type="PANTHER" id="PTHR10584:SF166">
    <property type="entry name" value="RIBOKINASE"/>
    <property type="match status" value="1"/>
</dbReference>
<evidence type="ECO:0000256" key="12">
    <source>
        <dbReference type="HAMAP-Rule" id="MF_01987"/>
    </source>
</evidence>
<keyword evidence="9 12" id="KW-0460">Magnesium</keyword>
<feature type="binding site" evidence="12">
    <location>
        <begin position="218"/>
        <end position="223"/>
    </location>
    <ligand>
        <name>ATP</name>
        <dbReference type="ChEBI" id="CHEBI:30616"/>
    </ligand>
</feature>
<dbReference type="Proteomes" id="UP001623661">
    <property type="component" value="Unassembled WGS sequence"/>
</dbReference>
<evidence type="ECO:0000256" key="6">
    <source>
        <dbReference type="ARBA" id="ARBA00022741"/>
    </source>
</evidence>
<feature type="binding site" evidence="12">
    <location>
        <position position="140"/>
    </location>
    <ligand>
        <name>substrate</name>
    </ligand>
</feature>
<comment type="caution">
    <text evidence="14">The sequence shown here is derived from an EMBL/GenBank/DDBJ whole genome shotgun (WGS) entry which is preliminary data.</text>
</comment>
<feature type="binding site" evidence="12">
    <location>
        <position position="280"/>
    </location>
    <ligand>
        <name>K(+)</name>
        <dbReference type="ChEBI" id="CHEBI:29103"/>
    </ligand>
</feature>
<keyword evidence="10 12" id="KW-0630">Potassium</keyword>
<feature type="binding site" evidence="12">
    <location>
        <position position="250"/>
    </location>
    <ligand>
        <name>substrate</name>
    </ligand>
</feature>
<keyword evidence="7 12" id="KW-0418">Kinase</keyword>
<feature type="binding site" evidence="12">
    <location>
        <position position="184"/>
    </location>
    <ligand>
        <name>ATP</name>
        <dbReference type="ChEBI" id="CHEBI:30616"/>
    </ligand>
</feature>
<comment type="similarity">
    <text evidence="1">Belongs to the carbohydrate kinase pfkB family.</text>
</comment>
<keyword evidence="15" id="KW-1185">Reference proteome</keyword>
<evidence type="ECO:0000259" key="13">
    <source>
        <dbReference type="Pfam" id="PF00294"/>
    </source>
</evidence>
<accession>A0ABW8TT58</accession>
<dbReference type="NCBIfam" id="TIGR02152">
    <property type="entry name" value="D_ribokin_bact"/>
    <property type="match status" value="1"/>
</dbReference>
<evidence type="ECO:0000256" key="4">
    <source>
        <dbReference type="ARBA" id="ARBA00022679"/>
    </source>
</evidence>
<evidence type="ECO:0000256" key="2">
    <source>
        <dbReference type="ARBA" id="ARBA00012035"/>
    </source>
</evidence>
<dbReference type="InterPro" id="IPR002139">
    <property type="entry name" value="Ribo/fructo_kinase"/>
</dbReference>
<name>A0ABW8TT58_9CLOT</name>
<feature type="binding site" evidence="12">
    <location>
        <position position="274"/>
    </location>
    <ligand>
        <name>ATP</name>
        <dbReference type="ChEBI" id="CHEBI:30616"/>
    </ligand>
</feature>
<comment type="pathway">
    <text evidence="12">Carbohydrate metabolism; D-ribose degradation; D-ribose 5-phosphate from beta-D-ribopyranose: step 2/2.</text>
</comment>
<feature type="binding site" evidence="12">
    <location>
        <begin position="39"/>
        <end position="43"/>
    </location>
    <ligand>
        <name>substrate</name>
    </ligand>
</feature>
<evidence type="ECO:0000313" key="14">
    <source>
        <dbReference type="EMBL" id="MFL0268881.1"/>
    </source>
</evidence>
<dbReference type="SUPFAM" id="SSF53613">
    <property type="entry name" value="Ribokinase-like"/>
    <property type="match status" value="1"/>
</dbReference>
<dbReference type="EMBL" id="JBJHZY010000002">
    <property type="protein sequence ID" value="MFL0268881.1"/>
    <property type="molecule type" value="Genomic_DNA"/>
</dbReference>
<dbReference type="InterPro" id="IPR011877">
    <property type="entry name" value="Ribokinase"/>
</dbReference>
<evidence type="ECO:0000256" key="1">
    <source>
        <dbReference type="ARBA" id="ARBA00005380"/>
    </source>
</evidence>
<keyword evidence="4 12" id="KW-0808">Transferase</keyword>
<evidence type="ECO:0000256" key="3">
    <source>
        <dbReference type="ARBA" id="ARBA00016943"/>
    </source>
</evidence>
<evidence type="ECO:0000313" key="15">
    <source>
        <dbReference type="Proteomes" id="UP001623661"/>
    </source>
</evidence>